<proteinExistence type="predicted"/>
<feature type="compositionally biased region" description="Acidic residues" evidence="1">
    <location>
        <begin position="47"/>
        <end position="78"/>
    </location>
</feature>
<comment type="caution">
    <text evidence="2">The sequence shown here is derived from an EMBL/GenBank/DDBJ whole genome shotgun (WGS) entry which is preliminary data.</text>
</comment>
<evidence type="ECO:0000256" key="1">
    <source>
        <dbReference type="SAM" id="MobiDB-lite"/>
    </source>
</evidence>
<dbReference type="AlphaFoldDB" id="A0AAV5IRD6"/>
<dbReference type="Proteomes" id="UP001054252">
    <property type="component" value="Unassembled WGS sequence"/>
</dbReference>
<name>A0AAV5IRD6_9ROSI</name>
<evidence type="ECO:0000313" key="2">
    <source>
        <dbReference type="EMBL" id="GKV01410.1"/>
    </source>
</evidence>
<gene>
    <name evidence="2" type="ORF">SLEP1_g13964</name>
</gene>
<feature type="region of interest" description="Disordered" evidence="1">
    <location>
        <begin position="39"/>
        <end position="90"/>
    </location>
</feature>
<organism evidence="2 3">
    <name type="scientific">Rubroshorea leprosula</name>
    <dbReference type="NCBI Taxonomy" id="152421"/>
    <lineage>
        <taxon>Eukaryota</taxon>
        <taxon>Viridiplantae</taxon>
        <taxon>Streptophyta</taxon>
        <taxon>Embryophyta</taxon>
        <taxon>Tracheophyta</taxon>
        <taxon>Spermatophyta</taxon>
        <taxon>Magnoliopsida</taxon>
        <taxon>eudicotyledons</taxon>
        <taxon>Gunneridae</taxon>
        <taxon>Pentapetalae</taxon>
        <taxon>rosids</taxon>
        <taxon>malvids</taxon>
        <taxon>Malvales</taxon>
        <taxon>Dipterocarpaceae</taxon>
        <taxon>Rubroshorea</taxon>
    </lineage>
</organism>
<reference evidence="2 3" key="1">
    <citation type="journal article" date="2021" name="Commun. Biol.">
        <title>The genome of Shorea leprosula (Dipterocarpaceae) highlights the ecological relevance of drought in aseasonal tropical rainforests.</title>
        <authorList>
            <person name="Ng K.K.S."/>
            <person name="Kobayashi M.J."/>
            <person name="Fawcett J.A."/>
            <person name="Hatakeyama M."/>
            <person name="Paape T."/>
            <person name="Ng C.H."/>
            <person name="Ang C.C."/>
            <person name="Tnah L.H."/>
            <person name="Lee C.T."/>
            <person name="Nishiyama T."/>
            <person name="Sese J."/>
            <person name="O'Brien M.J."/>
            <person name="Copetti D."/>
            <person name="Mohd Noor M.I."/>
            <person name="Ong R.C."/>
            <person name="Putra M."/>
            <person name="Sireger I.Z."/>
            <person name="Indrioko S."/>
            <person name="Kosugi Y."/>
            <person name="Izuno A."/>
            <person name="Isagi Y."/>
            <person name="Lee S.L."/>
            <person name="Shimizu K.K."/>
        </authorList>
    </citation>
    <scope>NUCLEOTIDE SEQUENCE [LARGE SCALE GENOMIC DNA]</scope>
    <source>
        <strain evidence="2">214</strain>
    </source>
</reference>
<keyword evidence="3" id="KW-1185">Reference proteome</keyword>
<protein>
    <submittedName>
        <fullName evidence="2">Uncharacterized protein</fullName>
    </submittedName>
</protein>
<accession>A0AAV5IRD6</accession>
<dbReference type="EMBL" id="BPVZ01000017">
    <property type="protein sequence ID" value="GKV01410.1"/>
    <property type="molecule type" value="Genomic_DNA"/>
</dbReference>
<sequence>MRNPNGFCEEARSWVPRRIHFLASMRNLVFGNLEVPRSWFPCGTQQDGEEDDEEDGKEDAKDEDEQEDKDEEKEEDEEIKVNFSLNSFNL</sequence>
<evidence type="ECO:0000313" key="3">
    <source>
        <dbReference type="Proteomes" id="UP001054252"/>
    </source>
</evidence>